<dbReference type="EMBL" id="AMCI01000441">
    <property type="protein sequence ID" value="EJX09205.1"/>
    <property type="molecule type" value="Genomic_DNA"/>
</dbReference>
<comment type="caution">
    <text evidence="2">The sequence shown here is derived from an EMBL/GenBank/DDBJ whole genome shotgun (WGS) entry which is preliminary data.</text>
</comment>
<proteinExistence type="predicted"/>
<gene>
    <name evidence="2" type="ORF">EVA_02685</name>
</gene>
<organism evidence="2">
    <name type="scientific">gut metagenome</name>
    <dbReference type="NCBI Taxonomy" id="749906"/>
    <lineage>
        <taxon>unclassified sequences</taxon>
        <taxon>metagenomes</taxon>
        <taxon>organismal metagenomes</taxon>
    </lineage>
</organism>
<protein>
    <submittedName>
        <fullName evidence="2">Uncharacterized protein</fullName>
    </submittedName>
</protein>
<dbReference type="AlphaFoldDB" id="J9H5I8"/>
<reference evidence="2" key="1">
    <citation type="journal article" date="2012" name="PLoS ONE">
        <title>Gene sets for utilization of primary and secondary nutrition supplies in the distal gut of endangered iberian lynx.</title>
        <authorList>
            <person name="Alcaide M."/>
            <person name="Messina E."/>
            <person name="Richter M."/>
            <person name="Bargiela R."/>
            <person name="Peplies J."/>
            <person name="Huws S.A."/>
            <person name="Newbold C.J."/>
            <person name="Golyshin P.N."/>
            <person name="Simon M.A."/>
            <person name="Lopez G."/>
            <person name="Yakimov M.M."/>
            <person name="Ferrer M."/>
        </authorList>
    </citation>
    <scope>NUCLEOTIDE SEQUENCE</scope>
</reference>
<evidence type="ECO:0000313" key="2">
    <source>
        <dbReference type="EMBL" id="EJX09205.1"/>
    </source>
</evidence>
<feature type="region of interest" description="Disordered" evidence="1">
    <location>
        <begin position="1"/>
        <end position="25"/>
    </location>
</feature>
<accession>J9H5I8</accession>
<evidence type="ECO:0000256" key="1">
    <source>
        <dbReference type="SAM" id="MobiDB-lite"/>
    </source>
</evidence>
<feature type="compositionally biased region" description="Basic and acidic residues" evidence="1">
    <location>
        <begin position="1"/>
        <end position="23"/>
    </location>
</feature>
<name>J9H5I8_9ZZZZ</name>
<sequence>MDDEERRVTREKPEATKEAGREMRKIKKKGKWVITFH</sequence>